<comment type="caution">
    <text evidence="2">The sequence shown here is derived from an EMBL/GenBank/DDBJ whole genome shotgun (WGS) entry which is preliminary data.</text>
</comment>
<feature type="region of interest" description="Disordered" evidence="1">
    <location>
        <begin position="33"/>
        <end position="54"/>
    </location>
</feature>
<reference evidence="2 3" key="1">
    <citation type="journal article" date="2023" name="G3 (Bethesda)">
        <title>A chromosome-length genome assembly and annotation of blackberry (Rubus argutus, cv. 'Hillquist').</title>
        <authorList>
            <person name="Bruna T."/>
            <person name="Aryal R."/>
            <person name="Dudchenko O."/>
            <person name="Sargent D.J."/>
            <person name="Mead D."/>
            <person name="Buti M."/>
            <person name="Cavallini A."/>
            <person name="Hytonen T."/>
            <person name="Andres J."/>
            <person name="Pham M."/>
            <person name="Weisz D."/>
            <person name="Mascagni F."/>
            <person name="Usai G."/>
            <person name="Natali L."/>
            <person name="Bassil N."/>
            <person name="Fernandez G.E."/>
            <person name="Lomsadze A."/>
            <person name="Armour M."/>
            <person name="Olukolu B."/>
            <person name="Poorten T."/>
            <person name="Britton C."/>
            <person name="Davik J."/>
            <person name="Ashrafi H."/>
            <person name="Aiden E.L."/>
            <person name="Borodovsky M."/>
            <person name="Worthington M."/>
        </authorList>
    </citation>
    <scope>NUCLEOTIDE SEQUENCE [LARGE SCALE GENOMIC DNA]</scope>
    <source>
        <strain evidence="2">PI 553951</strain>
    </source>
</reference>
<proteinExistence type="predicted"/>
<dbReference type="Proteomes" id="UP001457282">
    <property type="component" value="Unassembled WGS sequence"/>
</dbReference>
<dbReference type="AlphaFoldDB" id="A0AAW1VLU9"/>
<dbReference type="EMBL" id="JBEDUW010000239">
    <property type="protein sequence ID" value="KAK9903078.1"/>
    <property type="molecule type" value="Genomic_DNA"/>
</dbReference>
<evidence type="ECO:0000313" key="2">
    <source>
        <dbReference type="EMBL" id="KAK9903078.1"/>
    </source>
</evidence>
<protein>
    <submittedName>
        <fullName evidence="2">Uncharacterized protein</fullName>
    </submittedName>
</protein>
<evidence type="ECO:0000256" key="1">
    <source>
        <dbReference type="SAM" id="MobiDB-lite"/>
    </source>
</evidence>
<feature type="region of interest" description="Disordered" evidence="1">
    <location>
        <begin position="76"/>
        <end position="105"/>
    </location>
</feature>
<keyword evidence="3" id="KW-1185">Reference proteome</keyword>
<organism evidence="2 3">
    <name type="scientific">Rubus argutus</name>
    <name type="common">Southern blackberry</name>
    <dbReference type="NCBI Taxonomy" id="59490"/>
    <lineage>
        <taxon>Eukaryota</taxon>
        <taxon>Viridiplantae</taxon>
        <taxon>Streptophyta</taxon>
        <taxon>Embryophyta</taxon>
        <taxon>Tracheophyta</taxon>
        <taxon>Spermatophyta</taxon>
        <taxon>Magnoliopsida</taxon>
        <taxon>eudicotyledons</taxon>
        <taxon>Gunneridae</taxon>
        <taxon>Pentapetalae</taxon>
        <taxon>rosids</taxon>
        <taxon>fabids</taxon>
        <taxon>Rosales</taxon>
        <taxon>Rosaceae</taxon>
        <taxon>Rosoideae</taxon>
        <taxon>Rosoideae incertae sedis</taxon>
        <taxon>Rubus</taxon>
    </lineage>
</organism>
<gene>
    <name evidence="2" type="ORF">M0R45_001279</name>
</gene>
<name>A0AAW1VLU9_RUBAR</name>
<evidence type="ECO:0000313" key="3">
    <source>
        <dbReference type="Proteomes" id="UP001457282"/>
    </source>
</evidence>
<sequence length="139" mass="15634">MRCRYALKPPHSPVWNLNPQLLPVAVLPFPHPRRRLPSPQPQPPLAQDAPMSPTRVAHCPRLSAIRRRRRCSSLPHLASAQKLSSRRHLPWLLPPTRTPDLSSSPLALSSRLIRSAVTVAASLPRTKTEMTTGWFGKER</sequence>
<accession>A0AAW1VLU9</accession>